<dbReference type="EMBL" id="PDJG01000001">
    <property type="protein sequence ID" value="PFG32584.1"/>
    <property type="molecule type" value="Genomic_DNA"/>
</dbReference>
<evidence type="ECO:0000313" key="1">
    <source>
        <dbReference type="EMBL" id="PFG32584.1"/>
    </source>
</evidence>
<sequence>MLLRPIARPLLATWFIHDGLDAALHPGRHLESARGPADQVSALVGGAPHLTDSQVKTAVRVHGGLTVVAGAALAVGRAPRSAALFLALLTVPLAIADQPFTSGTVARSVRTEQFVRRLGAVGAALLAGVDYEGRPGITWRVEHSKAARAASRAAVRATD</sequence>
<dbReference type="RefSeq" id="WP_098453935.1">
    <property type="nucleotide sequence ID" value="NZ_PDJG01000001.1"/>
</dbReference>
<dbReference type="AlphaFoldDB" id="A0A2A9E156"/>
<protein>
    <submittedName>
        <fullName evidence="1">DoxX-like protein</fullName>
    </submittedName>
</protein>
<proteinExistence type="predicted"/>
<evidence type="ECO:0000313" key="2">
    <source>
        <dbReference type="Proteomes" id="UP000225548"/>
    </source>
</evidence>
<reference evidence="1 2" key="1">
    <citation type="submission" date="2017-10" db="EMBL/GenBank/DDBJ databases">
        <title>Sequencing the genomes of 1000 actinobacteria strains.</title>
        <authorList>
            <person name="Klenk H.-P."/>
        </authorList>
    </citation>
    <scope>NUCLEOTIDE SEQUENCE [LARGE SCALE GENOMIC DNA]</scope>
    <source>
        <strain evidence="1 2">DSM 18966</strain>
    </source>
</reference>
<accession>A0A2A9E156</accession>
<gene>
    <name evidence="1" type="ORF">ATL42_0424</name>
</gene>
<organism evidence="1 2">
    <name type="scientific">Sanguibacter antarcticus</name>
    <dbReference type="NCBI Taxonomy" id="372484"/>
    <lineage>
        <taxon>Bacteria</taxon>
        <taxon>Bacillati</taxon>
        <taxon>Actinomycetota</taxon>
        <taxon>Actinomycetes</taxon>
        <taxon>Micrococcales</taxon>
        <taxon>Sanguibacteraceae</taxon>
        <taxon>Sanguibacter</taxon>
    </lineage>
</organism>
<dbReference type="Proteomes" id="UP000225548">
    <property type="component" value="Unassembled WGS sequence"/>
</dbReference>
<comment type="caution">
    <text evidence="1">The sequence shown here is derived from an EMBL/GenBank/DDBJ whole genome shotgun (WGS) entry which is preliminary data.</text>
</comment>
<name>A0A2A9E156_9MICO</name>
<dbReference type="OrthoDB" id="329282at2"/>
<keyword evidence="2" id="KW-1185">Reference proteome</keyword>